<evidence type="ECO:0000313" key="4">
    <source>
        <dbReference type="EMBL" id="PLR96455.1"/>
    </source>
</evidence>
<evidence type="ECO:0000313" key="3">
    <source>
        <dbReference type="EMBL" id="PLR83769.1"/>
    </source>
</evidence>
<dbReference type="Pfam" id="PF01425">
    <property type="entry name" value="Amidase"/>
    <property type="match status" value="1"/>
</dbReference>
<dbReference type="EMBL" id="PGVA01000016">
    <property type="protein sequence ID" value="PLR83769.1"/>
    <property type="molecule type" value="Genomic_DNA"/>
</dbReference>
<dbReference type="GO" id="GO:0003824">
    <property type="term" value="F:catalytic activity"/>
    <property type="evidence" value="ECO:0007669"/>
    <property type="project" value="InterPro"/>
</dbReference>
<keyword evidence="6" id="KW-1185">Reference proteome</keyword>
<dbReference type="EMBL" id="PGVD01000032">
    <property type="protein sequence ID" value="PLR96455.1"/>
    <property type="molecule type" value="Genomic_DNA"/>
</dbReference>
<proteinExistence type="inferred from homology"/>
<dbReference type="InterPro" id="IPR000120">
    <property type="entry name" value="Amidase"/>
</dbReference>
<evidence type="ECO:0000313" key="5">
    <source>
        <dbReference type="Proteomes" id="UP000234951"/>
    </source>
</evidence>
<organism evidence="3 5">
    <name type="scientific">Bacillus canaveralius</name>
    <dbReference type="NCBI Taxonomy" id="1403243"/>
    <lineage>
        <taxon>Bacteria</taxon>
        <taxon>Bacillati</taxon>
        <taxon>Bacillota</taxon>
        <taxon>Bacilli</taxon>
        <taxon>Bacillales</taxon>
        <taxon>Bacillaceae</taxon>
        <taxon>Bacillus</taxon>
    </lineage>
</organism>
<feature type="domain" description="Amidase" evidence="2">
    <location>
        <begin position="45"/>
        <end position="450"/>
    </location>
</feature>
<evidence type="ECO:0000256" key="1">
    <source>
        <dbReference type="ARBA" id="ARBA00009199"/>
    </source>
</evidence>
<reference evidence="4 6" key="2">
    <citation type="submission" date="2017-12" db="EMBL/GenBank/DDBJ databases">
        <title>Comparative Functional Genomics of Dry Heat Resistant strains isolated from the Viking Spacecraft.</title>
        <authorList>
            <person name="Seuylemezian A."/>
            <person name="Cooper K."/>
            <person name="Vaishampayan P."/>
        </authorList>
    </citation>
    <scope>NUCLEOTIDE SEQUENCE [LARGE SCALE GENOMIC DNA]</scope>
    <source>
        <strain evidence="4 6">ATCC 29669</strain>
    </source>
</reference>
<comment type="similarity">
    <text evidence="1">Belongs to the amidase family.</text>
</comment>
<protein>
    <submittedName>
        <fullName evidence="3">Amidase</fullName>
    </submittedName>
</protein>
<dbReference type="OrthoDB" id="9811471at2"/>
<dbReference type="InterPro" id="IPR036928">
    <property type="entry name" value="AS_sf"/>
</dbReference>
<evidence type="ECO:0000259" key="2">
    <source>
        <dbReference type="Pfam" id="PF01425"/>
    </source>
</evidence>
<reference evidence="3 5" key="1">
    <citation type="submission" date="2017-11" db="EMBL/GenBank/DDBJ databases">
        <title>Comparitive Functional Genomics of Dry Heat Resistant strains isolated from the Viking Spacecraft.</title>
        <authorList>
            <person name="Seuylemezian A."/>
            <person name="Cooper K."/>
            <person name="Vaishampayan P."/>
        </authorList>
    </citation>
    <scope>NUCLEOTIDE SEQUENCE [LARGE SCALE GENOMIC DNA]</scope>
    <source>
        <strain evidence="3 5">M4.6</strain>
    </source>
</reference>
<comment type="caution">
    <text evidence="3">The sequence shown here is derived from an EMBL/GenBank/DDBJ whole genome shotgun (WGS) entry which is preliminary data.</text>
</comment>
<dbReference type="InterPro" id="IPR023631">
    <property type="entry name" value="Amidase_dom"/>
</dbReference>
<name>A0A2N5GNF0_9BACI</name>
<dbReference type="SUPFAM" id="SSF75304">
    <property type="entry name" value="Amidase signature (AS) enzymes"/>
    <property type="match status" value="1"/>
</dbReference>
<dbReference type="Gene3D" id="3.90.1300.10">
    <property type="entry name" value="Amidase signature (AS) domain"/>
    <property type="match status" value="1"/>
</dbReference>
<evidence type="ECO:0000313" key="6">
    <source>
        <dbReference type="Proteomes" id="UP000235114"/>
    </source>
</evidence>
<sequence>MKLRERQFRFLDRKESLQLIKTSMFSLTIADAHRLLREKQISPTELVSLYLEQIEQAEPTIRAWVTIEKDRAIERAKELEHKVNQFKTFSQLYGIPYAAKDIIYTKGINTEGGSKALKGFTPDQDATVVQKLSDAGAILLGKTTTTEFANWGGPPETRNPWNLNHTPGGSSSGSAAAMAAGMTLMALGTQTAGSLSRPAAYNGLTVLKATYGRISKAGVIPASWSLDHIGAFTKTVEDTVLVYNEISGPDQHDSSTWTLPKQDLCLREKKDYKIGIVIDEYFKDTDGELQKSIEDAIQVLQNIGFKTISIHLPGSLEAANAAQHIVMKSETAHYHADKYLKEPALFGPYLQQFIKEGLQIKANDYLKAQRIRSIFREQMTELFKDVDLLITPASPTPAPKGISETGSPAYNLPFTNAGVPTLTIPIGYTQINHLPMAMQLVAGPMHEQKLIDAGFLFQKETDWHMKTPEMLR</sequence>
<accession>A0A2N5GNF0</accession>
<gene>
    <name evidence="3" type="ORF">CU635_08500</name>
    <name evidence="4" type="ORF">CVD25_12080</name>
</gene>
<dbReference type="PANTHER" id="PTHR11895">
    <property type="entry name" value="TRANSAMIDASE"/>
    <property type="match status" value="1"/>
</dbReference>
<dbReference type="Proteomes" id="UP000235114">
    <property type="component" value="Unassembled WGS sequence"/>
</dbReference>
<dbReference type="Proteomes" id="UP000234951">
    <property type="component" value="Unassembled WGS sequence"/>
</dbReference>
<dbReference type="PANTHER" id="PTHR11895:SF7">
    <property type="entry name" value="GLUTAMYL-TRNA(GLN) AMIDOTRANSFERASE SUBUNIT A, MITOCHONDRIAL"/>
    <property type="match status" value="1"/>
</dbReference>
<dbReference type="AlphaFoldDB" id="A0A2N5GNF0"/>